<dbReference type="InterPro" id="IPR050067">
    <property type="entry name" value="IPM_dehydratase_rel_enz"/>
</dbReference>
<name>A0ABU8VN56_9BURK</name>
<dbReference type="InterPro" id="IPR015931">
    <property type="entry name" value="Acnase/IPM_dHydase_lsu_aba_1/3"/>
</dbReference>
<evidence type="ECO:0000259" key="6">
    <source>
        <dbReference type="Pfam" id="PF00330"/>
    </source>
</evidence>
<evidence type="ECO:0000256" key="2">
    <source>
        <dbReference type="ARBA" id="ARBA00022723"/>
    </source>
</evidence>
<sequence>MAETSSVELPPEAAPLRFAPRILFLSQSPAQVEAVLDGRQISLADATPLRDDISTDEITPIAILTHYDEKLGRFPYTGFKSGDRMPIAAGAMAGSGIEVVVAGRRYGKGSSREHSPAAEKLAGVRLVIAESFERIYRQNADNIGLFTSTDFGLVARIAAGEPIPVDELVAGRDALAATILKTGGLLRFGREFMQDIAPADTVPDARPRTLFEKIVARHALRTPLTSAHPLPGDGAFVRADWRFIHEYYTGMAAHMLHTTFGRPLRLHAPDSIVVFEDHTSYVEESPAHLRGGLVPNVWRMVDAQREFASAYGLRSHRTLTEKEAARDDGSNVAGISHAMVTERYALPGQLVVGTDSHTPHSGALGCVAFGVGTTDMANAFVTGAVRLTVPPSMRVRLDGRLGPGVTAKDLVLHLLALPFIRGGGGVGKVFEFTGEGIAAMSTDERATLTNMTAELGGFTGIVAPDAETVRFLRERRGIDFKLQPWMRSDEGAAYAHELRIDCTAVEAMVAAPGDPGNGLPIAGVAQPVRIDIAYGGSCTAGKREDFDHYHAVLRWAADRGLRVAPGVQLFLQFGTTAVRDHCVAAGYLDAFERVGARILQPSCGACGNCGPGGSSDAGQVTVSAINRNFPGRGGPGSVWLASPPTVAASAIAGELMSFEALQLRHG</sequence>
<evidence type="ECO:0000256" key="3">
    <source>
        <dbReference type="ARBA" id="ARBA00023004"/>
    </source>
</evidence>
<reference evidence="8 9" key="1">
    <citation type="submission" date="2024-03" db="EMBL/GenBank/DDBJ databases">
        <title>Novel species of the genus Variovorax.</title>
        <authorList>
            <person name="Liu Q."/>
            <person name="Xin Y.-H."/>
        </authorList>
    </citation>
    <scope>NUCLEOTIDE SEQUENCE [LARGE SCALE GENOMIC DNA]</scope>
    <source>
        <strain evidence="8 9">KACC 18899</strain>
    </source>
</reference>
<keyword evidence="3" id="KW-0408">Iron</keyword>
<dbReference type="Pfam" id="PF00694">
    <property type="entry name" value="Aconitase_C"/>
    <property type="match status" value="1"/>
</dbReference>
<dbReference type="InterPro" id="IPR001030">
    <property type="entry name" value="Acoase/IPM_deHydtase_lsu_aba"/>
</dbReference>
<dbReference type="SUPFAM" id="SSF52016">
    <property type="entry name" value="LeuD/IlvD-like"/>
    <property type="match status" value="1"/>
</dbReference>
<dbReference type="PANTHER" id="PTHR43822">
    <property type="entry name" value="HOMOACONITASE, MITOCHONDRIAL-RELATED"/>
    <property type="match status" value="1"/>
</dbReference>
<proteinExistence type="predicted"/>
<dbReference type="InterPro" id="IPR000573">
    <property type="entry name" value="AconitaseA/IPMdHydase_ssu_swvl"/>
</dbReference>
<feature type="domain" description="Aconitase/3-isopropylmalate dehydratase large subunit alpha/beta/alpha" evidence="6">
    <location>
        <begin position="329"/>
        <end position="653"/>
    </location>
</feature>
<keyword evidence="9" id="KW-1185">Reference proteome</keyword>
<dbReference type="Gene3D" id="3.30.499.10">
    <property type="entry name" value="Aconitase, domain 3"/>
    <property type="match status" value="2"/>
</dbReference>
<evidence type="ECO:0000256" key="1">
    <source>
        <dbReference type="ARBA" id="ARBA00011271"/>
    </source>
</evidence>
<dbReference type="InterPro" id="IPR036008">
    <property type="entry name" value="Aconitase_4Fe-4S_dom"/>
</dbReference>
<evidence type="ECO:0000256" key="5">
    <source>
        <dbReference type="ARBA" id="ARBA00023239"/>
    </source>
</evidence>
<dbReference type="PRINTS" id="PR00415">
    <property type="entry name" value="ACONITASE"/>
</dbReference>
<dbReference type="Pfam" id="PF00330">
    <property type="entry name" value="Aconitase"/>
    <property type="match status" value="1"/>
</dbReference>
<keyword evidence="5" id="KW-0456">Lyase</keyword>
<evidence type="ECO:0000256" key="4">
    <source>
        <dbReference type="ARBA" id="ARBA00023014"/>
    </source>
</evidence>
<comment type="caution">
    <text evidence="8">The sequence shown here is derived from an EMBL/GenBank/DDBJ whole genome shotgun (WGS) entry which is preliminary data.</text>
</comment>
<evidence type="ECO:0000259" key="7">
    <source>
        <dbReference type="Pfam" id="PF00694"/>
    </source>
</evidence>
<gene>
    <name evidence="8" type="ORF">WKW77_25355</name>
</gene>
<dbReference type="Gene3D" id="3.20.19.10">
    <property type="entry name" value="Aconitase, domain 4"/>
    <property type="match status" value="1"/>
</dbReference>
<dbReference type="PANTHER" id="PTHR43822:SF2">
    <property type="entry name" value="HOMOACONITASE, MITOCHONDRIAL"/>
    <property type="match status" value="1"/>
</dbReference>
<dbReference type="RefSeq" id="WP_340359661.1">
    <property type="nucleotide sequence ID" value="NZ_JBBKZU010000013.1"/>
</dbReference>
<comment type="subunit">
    <text evidence="1">Heterodimer of LeuC and LeuD.</text>
</comment>
<keyword evidence="4" id="KW-0411">Iron-sulfur</keyword>
<keyword evidence="2" id="KW-0479">Metal-binding</keyword>
<accession>A0ABU8VN56</accession>
<organism evidence="8 9">
    <name type="scientific">Variovorax ureilyticus</name>
    <dbReference type="NCBI Taxonomy" id="1836198"/>
    <lineage>
        <taxon>Bacteria</taxon>
        <taxon>Pseudomonadati</taxon>
        <taxon>Pseudomonadota</taxon>
        <taxon>Betaproteobacteria</taxon>
        <taxon>Burkholderiales</taxon>
        <taxon>Comamonadaceae</taxon>
        <taxon>Variovorax</taxon>
    </lineage>
</organism>
<dbReference type="InterPro" id="IPR015928">
    <property type="entry name" value="Aconitase/3IPM_dehydase_swvl"/>
</dbReference>
<protein>
    <submittedName>
        <fullName evidence="8">Aconitase family protein</fullName>
    </submittedName>
</protein>
<dbReference type="EMBL" id="JBBKZU010000013">
    <property type="protein sequence ID" value="MEJ8814430.1"/>
    <property type="molecule type" value="Genomic_DNA"/>
</dbReference>
<dbReference type="SUPFAM" id="SSF53732">
    <property type="entry name" value="Aconitase iron-sulfur domain"/>
    <property type="match status" value="1"/>
</dbReference>
<dbReference type="Proteomes" id="UP001365846">
    <property type="component" value="Unassembled WGS sequence"/>
</dbReference>
<feature type="domain" description="Aconitase A/isopropylmalate dehydratase small subunit swivel" evidence="7">
    <location>
        <begin position="98"/>
        <end position="146"/>
    </location>
</feature>
<evidence type="ECO:0000313" key="8">
    <source>
        <dbReference type="EMBL" id="MEJ8814430.1"/>
    </source>
</evidence>
<evidence type="ECO:0000313" key="9">
    <source>
        <dbReference type="Proteomes" id="UP001365846"/>
    </source>
</evidence>